<comment type="caution">
    <text evidence="8">The sequence shown here is derived from an EMBL/GenBank/DDBJ whole genome shotgun (WGS) entry which is preliminary data.</text>
</comment>
<keyword evidence="9" id="KW-1185">Reference proteome</keyword>
<evidence type="ECO:0000313" key="9">
    <source>
        <dbReference type="Proteomes" id="UP001597102"/>
    </source>
</evidence>
<dbReference type="Proteomes" id="UP001597102">
    <property type="component" value="Unassembled WGS sequence"/>
</dbReference>
<dbReference type="InterPro" id="IPR051542">
    <property type="entry name" value="Hydrogenase_cytochrome"/>
</dbReference>
<dbReference type="EMBL" id="JBHTJO010000001">
    <property type="protein sequence ID" value="MFD0985585.1"/>
    <property type="molecule type" value="Genomic_DNA"/>
</dbReference>
<protein>
    <submittedName>
        <fullName evidence="8">Cytochrome b/b6 domain-containing protein</fullName>
    </submittedName>
</protein>
<feature type="transmembrane region" description="Helical" evidence="6">
    <location>
        <begin position="223"/>
        <end position="248"/>
    </location>
</feature>
<dbReference type="SUPFAM" id="SSF81342">
    <property type="entry name" value="Transmembrane di-heme cytochromes"/>
    <property type="match status" value="1"/>
</dbReference>
<reference evidence="9" key="1">
    <citation type="journal article" date="2019" name="Int. J. Syst. Evol. Microbiol.">
        <title>The Global Catalogue of Microorganisms (GCM) 10K type strain sequencing project: providing services to taxonomists for standard genome sequencing and annotation.</title>
        <authorList>
            <consortium name="The Broad Institute Genomics Platform"/>
            <consortium name="The Broad Institute Genome Sequencing Center for Infectious Disease"/>
            <person name="Wu L."/>
            <person name="Ma J."/>
        </authorList>
    </citation>
    <scope>NUCLEOTIDE SEQUENCE [LARGE SCALE GENOMIC DNA]</scope>
    <source>
        <strain evidence="9">CCUG 61697</strain>
    </source>
</reference>
<keyword evidence="2" id="KW-1003">Cell membrane</keyword>
<dbReference type="Pfam" id="PF01292">
    <property type="entry name" value="Ni_hydr_CYTB"/>
    <property type="match status" value="1"/>
</dbReference>
<evidence type="ECO:0000256" key="5">
    <source>
        <dbReference type="ARBA" id="ARBA00023136"/>
    </source>
</evidence>
<keyword evidence="4 6" id="KW-1133">Transmembrane helix</keyword>
<evidence type="ECO:0000256" key="6">
    <source>
        <dbReference type="SAM" id="Phobius"/>
    </source>
</evidence>
<dbReference type="InterPro" id="IPR016174">
    <property type="entry name" value="Di-haem_cyt_TM"/>
</dbReference>
<sequence>MAQKKLVYRHSGWVRSTHWINVLALLVLLMSGLQIFNAHPALYFGSASTFDAPAVAMTYERTDEGYRGVTEIFGKSYDTTGWLGGGEDADGEFTRYGFPWSITLPGFRSLAMGRHWHFFFAWVFVINGLIYLIYSLTSGHLRRDLTPDGKEIKGIGHSIVEHAKFRFDHGNSYNVLQKLSYLVVILVLLPLMLGTGLTMSPGMDAAFPWLLDIFGGRQSARTIHFISATLIVLFVVVHVFMVLVSGVWNNLRSMVTGRYAVRTDEPAHAKEAAE</sequence>
<feature type="transmembrane region" description="Helical" evidence="6">
    <location>
        <begin position="12"/>
        <end position="36"/>
    </location>
</feature>
<dbReference type="Gene3D" id="1.20.950.20">
    <property type="entry name" value="Transmembrane di-heme cytochromes, Chain C"/>
    <property type="match status" value="1"/>
</dbReference>
<feature type="transmembrane region" description="Helical" evidence="6">
    <location>
        <begin position="179"/>
        <end position="203"/>
    </location>
</feature>
<comment type="subcellular location">
    <subcellularLocation>
        <location evidence="1">Cell membrane</location>
        <topology evidence="1">Multi-pass membrane protein</topology>
    </subcellularLocation>
</comment>
<dbReference type="PANTHER" id="PTHR30485:SF1">
    <property type="entry name" value="CYTOCHROME YDHU-RELATED"/>
    <property type="match status" value="1"/>
</dbReference>
<proteinExistence type="predicted"/>
<evidence type="ECO:0000256" key="4">
    <source>
        <dbReference type="ARBA" id="ARBA00022989"/>
    </source>
</evidence>
<dbReference type="PANTHER" id="PTHR30485">
    <property type="entry name" value="NI/FE-HYDROGENASE 1 B-TYPE CYTOCHROME SUBUNIT"/>
    <property type="match status" value="1"/>
</dbReference>
<evidence type="ECO:0000256" key="1">
    <source>
        <dbReference type="ARBA" id="ARBA00004651"/>
    </source>
</evidence>
<name>A0ABW3J632_9HYPH</name>
<accession>A0ABW3J632</accession>
<evidence type="ECO:0000313" key="8">
    <source>
        <dbReference type="EMBL" id="MFD0985585.1"/>
    </source>
</evidence>
<organism evidence="8 9">
    <name type="scientific">Methyloligella solikamskensis</name>
    <dbReference type="NCBI Taxonomy" id="1177756"/>
    <lineage>
        <taxon>Bacteria</taxon>
        <taxon>Pseudomonadati</taxon>
        <taxon>Pseudomonadota</taxon>
        <taxon>Alphaproteobacteria</taxon>
        <taxon>Hyphomicrobiales</taxon>
        <taxon>Hyphomicrobiaceae</taxon>
        <taxon>Methyloligella</taxon>
    </lineage>
</organism>
<dbReference type="InterPro" id="IPR011577">
    <property type="entry name" value="Cyt_b561_bac/Ni-Hgenase"/>
</dbReference>
<dbReference type="RefSeq" id="WP_379084138.1">
    <property type="nucleotide sequence ID" value="NZ_JBHTJO010000001.1"/>
</dbReference>
<gene>
    <name evidence="8" type="ORF">ACFQ2F_00550</name>
</gene>
<evidence type="ECO:0000259" key="7">
    <source>
        <dbReference type="Pfam" id="PF01292"/>
    </source>
</evidence>
<keyword evidence="5 6" id="KW-0472">Membrane</keyword>
<feature type="transmembrane region" description="Helical" evidence="6">
    <location>
        <begin position="116"/>
        <end position="134"/>
    </location>
</feature>
<evidence type="ECO:0000256" key="3">
    <source>
        <dbReference type="ARBA" id="ARBA00022692"/>
    </source>
</evidence>
<evidence type="ECO:0000256" key="2">
    <source>
        <dbReference type="ARBA" id="ARBA00022475"/>
    </source>
</evidence>
<keyword evidence="3 6" id="KW-0812">Transmembrane</keyword>
<feature type="domain" description="Cytochrome b561 bacterial/Ni-hydrogenase" evidence="7">
    <location>
        <begin position="9"/>
        <end position="257"/>
    </location>
</feature>